<dbReference type="EMBL" id="CP016616">
    <property type="protein sequence ID" value="ANY77579.1"/>
    <property type="molecule type" value="Genomic_DNA"/>
</dbReference>
<organism evidence="1">
    <name type="scientific">Microvirga ossetica</name>
    <dbReference type="NCBI Taxonomy" id="1882682"/>
    <lineage>
        <taxon>Bacteria</taxon>
        <taxon>Pseudomonadati</taxon>
        <taxon>Pseudomonadota</taxon>
        <taxon>Alphaproteobacteria</taxon>
        <taxon>Hyphomicrobiales</taxon>
        <taxon>Methylobacteriaceae</taxon>
        <taxon>Microvirga</taxon>
    </lineage>
</organism>
<proteinExistence type="predicted"/>
<dbReference type="AlphaFoldDB" id="A0A1B2ECB4"/>
<sequence length="228" mass="23684">MPDDPFKQKLDEIRDDKKQAVQQLNTLIGLSDRFGESLSNAFAKNISEGKKFDNVLKDVRRTFTEFALKAAMAPLQMALTRGMQTLMAGLFGNALPMGADLSGAGQSLSGGLSSLLGSLFGSGGPALAKGGVVSRGMLMPFAKGGVIGAPTYFPLERGLGLMGEQGAEAVMPLARGPDGRLGVRTGGGGRPVSVIVNVTTPDADSFRRSEAQVSAALARAVARGQRGM</sequence>
<name>A0A1B2ECB4_9HYPH</name>
<evidence type="ECO:0000313" key="1">
    <source>
        <dbReference type="EMBL" id="ANY77579.1"/>
    </source>
</evidence>
<dbReference type="RefSeq" id="WP_099508564.1">
    <property type="nucleotide sequence ID" value="NZ_CP016616.1"/>
</dbReference>
<dbReference type="OrthoDB" id="8448547at2"/>
<dbReference type="KEGG" id="moc:BB934_04475"/>
<reference evidence="1" key="1">
    <citation type="submission" date="2016-07" db="EMBL/GenBank/DDBJ databases">
        <title>Microvirga ossetica sp. nov. a new species of rhizobia isolated from root nodules of the legume species Vicia alpestris Steven originated from North Ossetia region in the Caucasus.</title>
        <authorList>
            <person name="Safronova V.I."/>
            <person name="Kuznetsova I.G."/>
            <person name="Sazanova A.L."/>
            <person name="Belimov A."/>
            <person name="Andronov E."/>
            <person name="Osledkin Y.S."/>
            <person name="Onishchuk O.P."/>
            <person name="Kurchak O.N."/>
            <person name="Shaposhnikov A.I."/>
            <person name="Willems A."/>
            <person name="Tikhonovich I.A."/>
        </authorList>
    </citation>
    <scope>NUCLEOTIDE SEQUENCE [LARGE SCALE GENOMIC DNA]</scope>
    <source>
        <strain evidence="1">V5/3M</strain>
    </source>
</reference>
<gene>
    <name evidence="1" type="ORF">BB934_04475</name>
</gene>
<accession>A0A1B2ECB4</accession>
<protein>
    <submittedName>
        <fullName evidence="1">Phage tail protein</fullName>
    </submittedName>
</protein>